<keyword evidence="6" id="KW-1015">Disulfide bond</keyword>
<dbReference type="EMBL" id="JARPOI010000010">
    <property type="protein sequence ID" value="KAJ9169669.1"/>
    <property type="molecule type" value="Genomic_DNA"/>
</dbReference>
<evidence type="ECO:0000256" key="2">
    <source>
        <dbReference type="ARBA" id="ARBA00022581"/>
    </source>
</evidence>
<evidence type="ECO:0000256" key="3">
    <source>
        <dbReference type="ARBA" id="ARBA00022729"/>
    </source>
</evidence>
<evidence type="ECO:0000259" key="10">
    <source>
        <dbReference type="PROSITE" id="PS51473"/>
    </source>
</evidence>
<dbReference type="Proteomes" id="UP001174677">
    <property type="component" value="Chromosome 10"/>
</dbReference>
<evidence type="ECO:0000256" key="7">
    <source>
        <dbReference type="ARBA" id="ARBA00024184"/>
    </source>
</evidence>
<reference evidence="11 12" key="1">
    <citation type="journal article" date="2023" name="Plant Biotechnol. J.">
        <title>Chromosome-level wild Hevea brasiliensis genome provides new tools for genomic-assisted breeding and valuable loci to elevate rubber yield.</title>
        <authorList>
            <person name="Cheng H."/>
            <person name="Song X."/>
            <person name="Hu Y."/>
            <person name="Wu T."/>
            <person name="Yang Q."/>
            <person name="An Z."/>
            <person name="Feng S."/>
            <person name="Deng Z."/>
            <person name="Wu W."/>
            <person name="Zeng X."/>
            <person name="Tu M."/>
            <person name="Wang X."/>
            <person name="Huang H."/>
        </authorList>
    </citation>
    <scope>NUCLEOTIDE SEQUENCE [LARGE SCALE GENOMIC DNA]</scope>
    <source>
        <strain evidence="11">MT/VB/25A 57/8</strain>
    </source>
</reference>
<keyword evidence="2" id="KW-0945">Host-virus interaction</keyword>
<accession>A0ABQ9LNW2</accession>
<dbReference type="Gene3D" id="3.30.430.20">
    <property type="entry name" value="Gnk2 domain, C-X8-C-X2-C motif"/>
    <property type="match status" value="2"/>
</dbReference>
<evidence type="ECO:0000313" key="12">
    <source>
        <dbReference type="Proteomes" id="UP001174677"/>
    </source>
</evidence>
<evidence type="ECO:0000256" key="9">
    <source>
        <dbReference type="SAM" id="Phobius"/>
    </source>
</evidence>
<keyword evidence="3" id="KW-0732">Signal</keyword>
<keyword evidence="9" id="KW-0472">Membrane</keyword>
<keyword evidence="12" id="KW-1185">Reference proteome</keyword>
<keyword evidence="9" id="KW-0812">Transmembrane</keyword>
<protein>
    <recommendedName>
        <fullName evidence="10">Gnk2-homologous domain-containing protein</fullName>
    </recommendedName>
</protein>
<comment type="subcellular location">
    <subcellularLocation>
        <location evidence="7">Cell junction</location>
        <location evidence="7">Plasmodesma</location>
    </subcellularLocation>
    <subcellularLocation>
        <location evidence="1">Cell membrane</location>
        <topology evidence="1">Single-pass type I membrane protein</topology>
    </subcellularLocation>
</comment>
<keyword evidence="4" id="KW-0677">Repeat</keyword>
<evidence type="ECO:0000256" key="8">
    <source>
        <dbReference type="ARBA" id="ARBA00038393"/>
    </source>
</evidence>
<dbReference type="PROSITE" id="PS51473">
    <property type="entry name" value="GNK2"/>
    <property type="match status" value="2"/>
</dbReference>
<comment type="similarity">
    <text evidence="8">Belongs to the cysteine-rich repeat secretory protein family. Plasmodesmata-located proteins (PDLD) subfamily.</text>
</comment>
<proteinExistence type="inferred from homology"/>
<dbReference type="PANTHER" id="PTHR32080:SF36">
    <property type="entry name" value="PLASMODESMATA-LOCATED PROTEIN 1"/>
    <property type="match status" value="1"/>
</dbReference>
<dbReference type="InterPro" id="IPR051378">
    <property type="entry name" value="Cell2Cell_Antifungal"/>
</dbReference>
<dbReference type="InterPro" id="IPR038408">
    <property type="entry name" value="GNK2_sf"/>
</dbReference>
<feature type="transmembrane region" description="Helical" evidence="9">
    <location>
        <begin position="263"/>
        <end position="283"/>
    </location>
</feature>
<dbReference type="CDD" id="cd23509">
    <property type="entry name" value="Gnk2-like"/>
    <property type="match status" value="2"/>
</dbReference>
<keyword evidence="5" id="KW-0965">Cell junction</keyword>
<comment type="caution">
    <text evidence="11">The sequence shown here is derived from an EMBL/GenBank/DDBJ whole genome shotgun (WGS) entry which is preliminary data.</text>
</comment>
<feature type="domain" description="Gnk2-homologous" evidence="10">
    <location>
        <begin position="34"/>
        <end position="137"/>
    </location>
</feature>
<gene>
    <name evidence="11" type="ORF">P3X46_017831</name>
</gene>
<dbReference type="PANTHER" id="PTHR32080">
    <property type="entry name" value="ANTIFUNGAL PROTEIN GINKBILOBIN-2-LIKE"/>
    <property type="match status" value="1"/>
</dbReference>
<name>A0ABQ9LNW2_HEVBR</name>
<feature type="domain" description="Gnk2-homologous" evidence="10">
    <location>
        <begin position="142"/>
        <end position="239"/>
    </location>
</feature>
<organism evidence="11 12">
    <name type="scientific">Hevea brasiliensis</name>
    <name type="common">Para rubber tree</name>
    <name type="synonym">Siphonia brasiliensis</name>
    <dbReference type="NCBI Taxonomy" id="3981"/>
    <lineage>
        <taxon>Eukaryota</taxon>
        <taxon>Viridiplantae</taxon>
        <taxon>Streptophyta</taxon>
        <taxon>Embryophyta</taxon>
        <taxon>Tracheophyta</taxon>
        <taxon>Spermatophyta</taxon>
        <taxon>Magnoliopsida</taxon>
        <taxon>eudicotyledons</taxon>
        <taxon>Gunneridae</taxon>
        <taxon>Pentapetalae</taxon>
        <taxon>rosids</taxon>
        <taxon>fabids</taxon>
        <taxon>Malpighiales</taxon>
        <taxon>Euphorbiaceae</taxon>
        <taxon>Crotonoideae</taxon>
        <taxon>Micrandreae</taxon>
        <taxon>Hevea</taxon>
    </lineage>
</organism>
<evidence type="ECO:0000256" key="6">
    <source>
        <dbReference type="ARBA" id="ARBA00023157"/>
    </source>
</evidence>
<evidence type="ECO:0000313" key="11">
    <source>
        <dbReference type="EMBL" id="KAJ9169669.1"/>
    </source>
</evidence>
<evidence type="ECO:0000256" key="5">
    <source>
        <dbReference type="ARBA" id="ARBA00022949"/>
    </source>
</evidence>
<evidence type="ECO:0000256" key="4">
    <source>
        <dbReference type="ARBA" id="ARBA00022737"/>
    </source>
</evidence>
<dbReference type="Pfam" id="PF01657">
    <property type="entry name" value="Stress-antifung"/>
    <property type="match status" value="2"/>
</dbReference>
<dbReference type="InterPro" id="IPR002902">
    <property type="entry name" value="GNK2"/>
</dbReference>
<evidence type="ECO:0000256" key="1">
    <source>
        <dbReference type="ARBA" id="ARBA00004251"/>
    </source>
</evidence>
<feature type="transmembrane region" description="Helical" evidence="9">
    <location>
        <begin position="7"/>
        <end position="31"/>
    </location>
</feature>
<keyword evidence="9" id="KW-1133">Transmembrane helix</keyword>
<sequence length="300" mass="32478">MGLQIRALYLPCLNLPLITILGIFVLVTGAADYTNLVFKGCAQQKFQDPSGIYSQNLKNLMESLVSQSSQKSFSTTTSGDGQNAIVGLYQCRGDLTTPQCYTCVSKIPDMVKKLCGQVIAARVQLNGCYLKYEISGFKQVSETELLFKVCGSTQATGTGFEGMRTAAFDSMVNGLKNGFYTGNNQTVFVLGQCEGDLSSDDCGNCVKSAVESVKTQCGDSVSGQVYLLKCFISYSYYPNGVPTIDSGSGKEVVGTKQHTSRTVAIAVGGIAAFLFLIVCLMFIRSLFKKRRVSKQYDGWN</sequence>